<gene>
    <name evidence="1" type="ORF">MSG28_014737</name>
</gene>
<reference evidence="1 2" key="1">
    <citation type="journal article" date="2022" name="Genome Biol. Evol.">
        <title>The Spruce Budworm Genome: Reconstructing the Evolutionary History of Antifreeze Proteins.</title>
        <authorList>
            <person name="Beliveau C."/>
            <person name="Gagne P."/>
            <person name="Picq S."/>
            <person name="Vernygora O."/>
            <person name="Keeling C.I."/>
            <person name="Pinkney K."/>
            <person name="Doucet D."/>
            <person name="Wen F."/>
            <person name="Johnston J.S."/>
            <person name="Maaroufi H."/>
            <person name="Boyle B."/>
            <person name="Laroche J."/>
            <person name="Dewar K."/>
            <person name="Juretic N."/>
            <person name="Blackburn G."/>
            <person name="Nisole A."/>
            <person name="Brunet B."/>
            <person name="Brandao M."/>
            <person name="Lumley L."/>
            <person name="Duan J."/>
            <person name="Quan G."/>
            <person name="Lucarotti C.J."/>
            <person name="Roe A.D."/>
            <person name="Sperling F.A.H."/>
            <person name="Levesque R.C."/>
            <person name="Cusson M."/>
        </authorList>
    </citation>
    <scope>NUCLEOTIDE SEQUENCE [LARGE SCALE GENOMIC DNA]</scope>
    <source>
        <strain evidence="1">Glfc:IPQL:Cfum</strain>
    </source>
</reference>
<accession>A0ACC0JSQ2</accession>
<organism evidence="1 2">
    <name type="scientific">Choristoneura fumiferana</name>
    <name type="common">Spruce budworm moth</name>
    <name type="synonym">Archips fumiferana</name>
    <dbReference type="NCBI Taxonomy" id="7141"/>
    <lineage>
        <taxon>Eukaryota</taxon>
        <taxon>Metazoa</taxon>
        <taxon>Ecdysozoa</taxon>
        <taxon>Arthropoda</taxon>
        <taxon>Hexapoda</taxon>
        <taxon>Insecta</taxon>
        <taxon>Pterygota</taxon>
        <taxon>Neoptera</taxon>
        <taxon>Endopterygota</taxon>
        <taxon>Lepidoptera</taxon>
        <taxon>Glossata</taxon>
        <taxon>Ditrysia</taxon>
        <taxon>Tortricoidea</taxon>
        <taxon>Tortricidae</taxon>
        <taxon>Tortricinae</taxon>
        <taxon>Choristoneura</taxon>
    </lineage>
</organism>
<dbReference type="Proteomes" id="UP001064048">
    <property type="component" value="Chromosome 26"/>
</dbReference>
<name>A0ACC0JSQ2_CHOFU</name>
<protein>
    <submittedName>
        <fullName evidence="1">Uncharacterized protein</fullName>
    </submittedName>
</protein>
<comment type="caution">
    <text evidence="1">The sequence shown here is derived from an EMBL/GenBank/DDBJ whole genome shotgun (WGS) entry which is preliminary data.</text>
</comment>
<dbReference type="EMBL" id="CM046126">
    <property type="protein sequence ID" value="KAI8427109.1"/>
    <property type="molecule type" value="Genomic_DNA"/>
</dbReference>
<evidence type="ECO:0000313" key="2">
    <source>
        <dbReference type="Proteomes" id="UP001064048"/>
    </source>
</evidence>
<proteinExistence type="predicted"/>
<keyword evidence="2" id="KW-1185">Reference proteome</keyword>
<evidence type="ECO:0000313" key="1">
    <source>
        <dbReference type="EMBL" id="KAI8427109.1"/>
    </source>
</evidence>
<sequence>MAVYKRRQPKESTDAKDNLICTVTREDDGSKTFSCNTCGNTFKQRQYFRLHYKHVHLKQRPKTRPCTICGAQLTPHKHARHLEQVHGKPAPSCGACGRKFSFPFEVIRHQKTFHMGEKHFQCDKCSMTFSHKKNLNLHIMKHQDVKNFKCKLCGKAFKWRNNLTEHEKTHVKIKKHVCGVCEAAFVKHRSLQHHVKLRHPEAM</sequence>